<feature type="compositionally biased region" description="Basic residues" evidence="1">
    <location>
        <begin position="56"/>
        <end position="66"/>
    </location>
</feature>
<reference evidence="2" key="1">
    <citation type="submission" date="2015-09" db="EMBL/GenBank/DDBJ databases">
        <title>De novo assembly of Pectinophora gossypiella (Pink Bollworm) gut transcriptome.</title>
        <authorList>
            <person name="Tassone E.E."/>
        </authorList>
    </citation>
    <scope>NUCLEOTIDE SEQUENCE</scope>
</reference>
<feature type="region of interest" description="Disordered" evidence="1">
    <location>
        <begin position="420"/>
        <end position="447"/>
    </location>
</feature>
<feature type="compositionally biased region" description="Polar residues" evidence="1">
    <location>
        <begin position="703"/>
        <end position="716"/>
    </location>
</feature>
<dbReference type="AlphaFoldDB" id="A0A1E1W317"/>
<feature type="compositionally biased region" description="Basic and acidic residues" evidence="1">
    <location>
        <begin position="552"/>
        <end position="565"/>
    </location>
</feature>
<sequence>KKRVRDRDLRRQHDRDLTLHRKYGLYYGYDAFSLPPTHKNERDRERRANSESLPRRTAHVPGKRRAPAPPQRAHSVASSSSLTRRHSRKRPAPQPPIIFLEKSKENNQIRLVESDYSIRMNPESDRDRDHRLLSSFNTPNGSKSEKYTKKENGTKEVKIRTEKSFLRQFFDSKKRNSAVDSAPERILPSISELDKEAAEIIESRKLKAVEQNNNSTEMPPPQAGTWFCTRCLRKYDSKIPNCQQCLPEQKRLSGWLTNDSSKNVASTTSNTCTQTEKEATSAACSSRVSGVGAEEKQKLKEMLKEMKDSLPKKAKSNNNSNDKVISKNVFTFEAKDNNKSLEMSTLRIGSTVHKDDVSVLPTQPLKQISDVGNTKVVGIFPNTRLIQDNEPKPMTEKVVITQHVVLVGPQAKENLNISKTNSTTSENKAPQHSSSITPLGQKDDVKSSTTNMANVETNNVHVPLKISSLLNPVYIPKTKTELQRSSFLNPVDTKENVQRTESSVIPLTMTKALQSVATPGGASTSKLTENSLVTNQIRLKAEKQNQIKKTKERTSEKEKIEKELPKTNALPSVPTTSSTPPSTSSYNTSDTKNTNSNMVKFTVDQHSRRRDLINQLEQSIAKGDERAAADAAVKLAQLRLSCSVLSFSSQIMADTSENKPPQEIKQQTRASSSKVNVAVQSTATPVRKEEAKTKVTDGKNNKQECQATTSSATKPNQVLKKPGEDILRKSTSDRASTSKVTTSEGGNAATIQIWIEDREATRGPVHLRISRQAVMGELRREAERSLGLAGALQRWIVGRALCTDLLLCESMAIE</sequence>
<feature type="compositionally biased region" description="Basic and acidic residues" evidence="1">
    <location>
        <begin position="686"/>
        <end position="702"/>
    </location>
</feature>
<evidence type="ECO:0000256" key="1">
    <source>
        <dbReference type="SAM" id="MobiDB-lite"/>
    </source>
</evidence>
<feature type="compositionally biased region" description="Basic and acidic residues" evidence="1">
    <location>
        <begin position="122"/>
        <end position="132"/>
    </location>
</feature>
<name>A0A1E1W317_PECGO</name>
<feature type="region of interest" description="Disordered" evidence="1">
    <location>
        <begin position="31"/>
        <end position="102"/>
    </location>
</feature>
<gene>
    <name evidence="2" type="ORF">g.6871</name>
</gene>
<organism evidence="2">
    <name type="scientific">Pectinophora gossypiella</name>
    <name type="common">Cotton pink bollworm</name>
    <name type="synonym">Depressaria gossypiella</name>
    <dbReference type="NCBI Taxonomy" id="13191"/>
    <lineage>
        <taxon>Eukaryota</taxon>
        <taxon>Metazoa</taxon>
        <taxon>Ecdysozoa</taxon>
        <taxon>Arthropoda</taxon>
        <taxon>Hexapoda</taxon>
        <taxon>Insecta</taxon>
        <taxon>Pterygota</taxon>
        <taxon>Neoptera</taxon>
        <taxon>Endopterygota</taxon>
        <taxon>Lepidoptera</taxon>
        <taxon>Glossata</taxon>
        <taxon>Ditrysia</taxon>
        <taxon>Gelechioidea</taxon>
        <taxon>Gelechiidae</taxon>
        <taxon>Apatetrinae</taxon>
        <taxon>Pectinophora</taxon>
    </lineage>
</organism>
<feature type="non-terminal residue" evidence="2">
    <location>
        <position position="814"/>
    </location>
</feature>
<protein>
    <submittedName>
        <fullName evidence="2">Uncharacterized protein</fullName>
    </submittedName>
</protein>
<feature type="region of interest" description="Disordered" evidence="1">
    <location>
        <begin position="543"/>
        <end position="597"/>
    </location>
</feature>
<feature type="region of interest" description="Disordered" evidence="1">
    <location>
        <begin position="654"/>
        <end position="743"/>
    </location>
</feature>
<dbReference type="OrthoDB" id="261960at2759"/>
<dbReference type="EMBL" id="GDQN01009725">
    <property type="protein sequence ID" value="JAT81329.1"/>
    <property type="molecule type" value="Transcribed_RNA"/>
</dbReference>
<feature type="compositionally biased region" description="Basic and acidic residues" evidence="1">
    <location>
        <begin position="143"/>
        <end position="154"/>
    </location>
</feature>
<feature type="compositionally biased region" description="Polar residues" evidence="1">
    <location>
        <begin position="733"/>
        <end position="743"/>
    </location>
</feature>
<feature type="compositionally biased region" description="Polar residues" evidence="1">
    <location>
        <begin position="420"/>
        <end position="438"/>
    </location>
</feature>
<accession>A0A1E1W317</accession>
<feature type="compositionally biased region" description="Basic and acidic residues" evidence="1">
    <location>
        <begin position="38"/>
        <end position="49"/>
    </location>
</feature>
<proteinExistence type="predicted"/>
<feature type="non-terminal residue" evidence="2">
    <location>
        <position position="1"/>
    </location>
</feature>
<feature type="compositionally biased region" description="Basic and acidic residues" evidence="1">
    <location>
        <begin position="721"/>
        <end position="732"/>
    </location>
</feature>
<evidence type="ECO:0000313" key="2">
    <source>
        <dbReference type="EMBL" id="JAT81329.1"/>
    </source>
</evidence>
<feature type="compositionally biased region" description="Low complexity" evidence="1">
    <location>
        <begin position="571"/>
        <end position="591"/>
    </location>
</feature>
<feature type="compositionally biased region" description="Polar residues" evidence="1">
    <location>
        <begin position="663"/>
        <end position="684"/>
    </location>
</feature>
<feature type="region of interest" description="Disordered" evidence="1">
    <location>
        <begin position="120"/>
        <end position="154"/>
    </location>
</feature>